<dbReference type="KEGG" id="xcl:G4Z02_03355"/>
<sequence>MNILKEYRNYKKDLFYRPLGAIILTMILSLFFTLGYVIEAIDTTFVLVSGFIMIGLNIIMIPRLIRGLKLIDDMHLNTKVLKGEVSKVYDFVWFDTRGHNTLVFVVNGIKFYILCKDKMPKVSDEISITYLPKSKVVIDFEYIKG</sequence>
<dbReference type="EMBL" id="CP048914">
    <property type="protein sequence ID" value="QMS84828.1"/>
    <property type="molecule type" value="Genomic_DNA"/>
</dbReference>
<keyword evidence="1" id="KW-1133">Transmembrane helix</keyword>
<evidence type="ECO:0000313" key="2">
    <source>
        <dbReference type="EMBL" id="QMS84828.1"/>
    </source>
</evidence>
<feature type="transmembrane region" description="Helical" evidence="1">
    <location>
        <begin position="21"/>
        <end position="38"/>
    </location>
</feature>
<keyword evidence="1" id="KW-0472">Membrane</keyword>
<gene>
    <name evidence="2" type="ORF">G4Z02_03355</name>
</gene>
<evidence type="ECO:0000256" key="1">
    <source>
        <dbReference type="SAM" id="Phobius"/>
    </source>
</evidence>
<proteinExistence type="predicted"/>
<accession>A0A7L7KSS5</accession>
<dbReference type="RefSeq" id="WP_258878450.1">
    <property type="nucleotide sequence ID" value="NZ_CP048914.1"/>
</dbReference>
<dbReference type="Proteomes" id="UP000514720">
    <property type="component" value="Chromosome"/>
</dbReference>
<keyword evidence="3" id="KW-1185">Reference proteome</keyword>
<organism evidence="2 3">
    <name type="scientific">Candidatus Xianfuyuplasma coldseepsis</name>
    <dbReference type="NCBI Taxonomy" id="2782163"/>
    <lineage>
        <taxon>Bacteria</taxon>
        <taxon>Bacillati</taxon>
        <taxon>Mycoplasmatota</taxon>
        <taxon>Mollicutes</taxon>
        <taxon>Candidatus Izemoplasmatales</taxon>
        <taxon>Candidatus Izemoplasmataceae</taxon>
        <taxon>Candidatus Xianfuyuplasma</taxon>
    </lineage>
</organism>
<protein>
    <submittedName>
        <fullName evidence="2">Uncharacterized protein</fullName>
    </submittedName>
</protein>
<name>A0A7L7KSS5_9MOLU</name>
<keyword evidence="1" id="KW-0812">Transmembrane</keyword>
<dbReference type="AlphaFoldDB" id="A0A7L7KSS5"/>
<evidence type="ECO:0000313" key="3">
    <source>
        <dbReference type="Proteomes" id="UP000514720"/>
    </source>
</evidence>
<reference evidence="2 3" key="1">
    <citation type="submission" date="2020-02" db="EMBL/GenBank/DDBJ databases">
        <authorList>
            <person name="Zheng R.K."/>
            <person name="Sun C.M."/>
        </authorList>
    </citation>
    <scope>NUCLEOTIDE SEQUENCE [LARGE SCALE GENOMIC DNA]</scope>
    <source>
        <strain evidence="3">zrk13</strain>
    </source>
</reference>
<feature type="transmembrane region" description="Helical" evidence="1">
    <location>
        <begin position="44"/>
        <end position="65"/>
    </location>
</feature>